<dbReference type="CDD" id="cd06661">
    <property type="entry name" value="GGCT_like"/>
    <property type="match status" value="1"/>
</dbReference>
<dbReference type="KEGG" id="dca:Desca_0645"/>
<accession>F6B887</accession>
<evidence type="ECO:0000256" key="2">
    <source>
        <dbReference type="PIRSR" id="PIRSR617939-1"/>
    </source>
</evidence>
<evidence type="ECO:0000259" key="3">
    <source>
        <dbReference type="Pfam" id="PF06094"/>
    </source>
</evidence>
<dbReference type="GO" id="GO:0003839">
    <property type="term" value="F:gamma-glutamylcyclotransferase activity"/>
    <property type="evidence" value="ECO:0007669"/>
    <property type="project" value="InterPro"/>
</dbReference>
<dbReference type="SUPFAM" id="SSF110857">
    <property type="entry name" value="Gamma-glutamyl cyclotransferase-like"/>
    <property type="match status" value="1"/>
</dbReference>
<dbReference type="EMBL" id="CP002736">
    <property type="protein sequence ID" value="AEF93532.1"/>
    <property type="molecule type" value="Genomic_DNA"/>
</dbReference>
<feature type="active site" description="Proton acceptor" evidence="2">
    <location>
        <position position="82"/>
    </location>
</feature>
<dbReference type="Pfam" id="PF06094">
    <property type="entry name" value="GGACT"/>
    <property type="match status" value="1"/>
</dbReference>
<evidence type="ECO:0000313" key="5">
    <source>
        <dbReference type="Proteomes" id="UP000009226"/>
    </source>
</evidence>
<organism evidence="4 5">
    <name type="scientific">Desulfotomaculum nigrificans (strain DSM 14880 / VKM B-2319 / CO-1-SRB)</name>
    <name type="common">Desulfotomaculum carboxydivorans</name>
    <dbReference type="NCBI Taxonomy" id="868595"/>
    <lineage>
        <taxon>Bacteria</taxon>
        <taxon>Bacillati</taxon>
        <taxon>Bacillota</taxon>
        <taxon>Clostridia</taxon>
        <taxon>Eubacteriales</taxon>
        <taxon>Desulfotomaculaceae</taxon>
        <taxon>Desulfotomaculum</taxon>
    </lineage>
</organism>
<dbReference type="HOGENOM" id="CLU_048475_3_1_9"/>
<keyword evidence="5" id="KW-1185">Reference proteome</keyword>
<dbReference type="InterPro" id="IPR009288">
    <property type="entry name" value="AIG2-like_dom"/>
</dbReference>
<feature type="domain" description="Gamma-glutamylcyclotransferase AIG2-like" evidence="3">
    <location>
        <begin position="4"/>
        <end position="112"/>
    </location>
</feature>
<dbReference type="AlphaFoldDB" id="F6B887"/>
<sequence length="166" mass="19276">MTYYFAYGSCMDANGRIRKDGYYEDFQKVGVARVDGYQFKLNKLSGNGDVVYANIEKNPRSVVYGILYKISDRAKEYLDHREGYPNHYGKQYIQVSVEGQEIKNVLTYIARPSYLCREAMPISEQYEAELKKGGELLPATYRKEMLEEINRCVGIREAKISSRKYE</sequence>
<dbReference type="STRING" id="868595.Desca_0645"/>
<keyword evidence="1" id="KW-0456">Lyase</keyword>
<dbReference type="eggNOG" id="COG3703">
    <property type="taxonomic scope" value="Bacteria"/>
</dbReference>
<dbReference type="PANTHER" id="PTHR12935:SF0">
    <property type="entry name" value="GAMMA-GLUTAMYLCYCLOTRANSFERASE"/>
    <property type="match status" value="1"/>
</dbReference>
<dbReference type="Gene3D" id="3.10.490.10">
    <property type="entry name" value="Gamma-glutamyl cyclotransferase-like"/>
    <property type="match status" value="1"/>
</dbReference>
<dbReference type="RefSeq" id="WP_013809759.1">
    <property type="nucleotide sequence ID" value="NC_015565.1"/>
</dbReference>
<dbReference type="Proteomes" id="UP000009226">
    <property type="component" value="Chromosome"/>
</dbReference>
<dbReference type="InterPro" id="IPR013024">
    <property type="entry name" value="GGCT-like"/>
</dbReference>
<dbReference type="PANTHER" id="PTHR12935">
    <property type="entry name" value="GAMMA-GLUTAMYLCYCLOTRANSFERASE"/>
    <property type="match status" value="1"/>
</dbReference>
<evidence type="ECO:0000313" key="4">
    <source>
        <dbReference type="EMBL" id="AEF93532.1"/>
    </source>
</evidence>
<reference evidence="4" key="1">
    <citation type="submission" date="2011-05" db="EMBL/GenBank/DDBJ databases">
        <title>Complete sequence of Desulfotomaculum carboxydivorans CO-1-SRB.</title>
        <authorList>
            <consortium name="US DOE Joint Genome Institute"/>
            <person name="Lucas S."/>
            <person name="Han J."/>
            <person name="Lapidus A."/>
            <person name="Cheng J.-F."/>
            <person name="Goodwin L."/>
            <person name="Pitluck S."/>
            <person name="Peters L."/>
            <person name="Mikhailova N."/>
            <person name="Lu M."/>
            <person name="Han C."/>
            <person name="Tapia R."/>
            <person name="Land M."/>
            <person name="Hauser L."/>
            <person name="Kyrpides N."/>
            <person name="Ivanova N."/>
            <person name="Pagani I."/>
            <person name="Stams A."/>
            <person name="Plugge C."/>
            <person name="Muyzer G."/>
            <person name="Kuever J."/>
            <person name="Parshina S."/>
            <person name="Ivanova A."/>
            <person name="Nazina T."/>
            <person name="Woyke T."/>
        </authorList>
    </citation>
    <scope>NUCLEOTIDE SEQUENCE [LARGE SCALE GENOMIC DNA]</scope>
    <source>
        <strain evidence="4">CO-1-SRB</strain>
    </source>
</reference>
<dbReference type="InterPro" id="IPR017939">
    <property type="entry name" value="G-Glutamylcylcotransferase"/>
</dbReference>
<evidence type="ECO:0000256" key="1">
    <source>
        <dbReference type="ARBA" id="ARBA00023239"/>
    </source>
</evidence>
<gene>
    <name evidence="4" type="ordered locus">Desca_0645</name>
</gene>
<name>F6B887_DESCC</name>
<dbReference type="InterPro" id="IPR036568">
    <property type="entry name" value="GGCT-like_sf"/>
</dbReference>
<proteinExistence type="predicted"/>
<protein>
    <submittedName>
        <fullName evidence="4">AIG2 family protein</fullName>
    </submittedName>
</protein>